<feature type="signal peptide" evidence="1">
    <location>
        <begin position="1"/>
        <end position="20"/>
    </location>
</feature>
<reference evidence="2 3" key="1">
    <citation type="submission" date="2020-07" db="EMBL/GenBank/DDBJ databases">
        <title>Bacterium isolated from marine sediment.</title>
        <authorList>
            <person name="Shang D."/>
            <person name="Du Z.-J."/>
        </authorList>
    </citation>
    <scope>NUCLEOTIDE SEQUENCE [LARGE SCALE GENOMIC DNA]</scope>
    <source>
        <strain evidence="2 3">S7007</strain>
    </source>
</reference>
<evidence type="ECO:0000256" key="1">
    <source>
        <dbReference type="SAM" id="SignalP"/>
    </source>
</evidence>
<protein>
    <recommendedName>
        <fullName evidence="4">Lipoprotein</fullName>
    </recommendedName>
</protein>
<dbReference type="Proteomes" id="UP000563906">
    <property type="component" value="Unassembled WGS sequence"/>
</dbReference>
<dbReference type="PROSITE" id="PS51257">
    <property type="entry name" value="PROKAR_LIPOPROTEIN"/>
    <property type="match status" value="1"/>
</dbReference>
<keyword evidence="1" id="KW-0732">Signal</keyword>
<dbReference type="RefSeq" id="WP_182125582.1">
    <property type="nucleotide sequence ID" value="NZ_JACGLS010000006.1"/>
</dbReference>
<name>A0A839ARW8_9FLAO</name>
<organism evidence="2 3">
    <name type="scientific">Tenacibaculum pelagium</name>
    <dbReference type="NCBI Taxonomy" id="2759527"/>
    <lineage>
        <taxon>Bacteria</taxon>
        <taxon>Pseudomonadati</taxon>
        <taxon>Bacteroidota</taxon>
        <taxon>Flavobacteriia</taxon>
        <taxon>Flavobacteriales</taxon>
        <taxon>Flavobacteriaceae</taxon>
        <taxon>Tenacibaculum</taxon>
    </lineage>
</organism>
<evidence type="ECO:0008006" key="4">
    <source>
        <dbReference type="Google" id="ProtNLM"/>
    </source>
</evidence>
<gene>
    <name evidence="2" type="ORF">H3Z83_11190</name>
</gene>
<comment type="caution">
    <text evidence="2">The sequence shown here is derived from an EMBL/GenBank/DDBJ whole genome shotgun (WGS) entry which is preliminary data.</text>
</comment>
<keyword evidence="3" id="KW-1185">Reference proteome</keyword>
<proteinExistence type="predicted"/>
<feature type="chain" id="PRO_5032508721" description="Lipoprotein" evidence="1">
    <location>
        <begin position="21"/>
        <end position="141"/>
    </location>
</feature>
<evidence type="ECO:0000313" key="3">
    <source>
        <dbReference type="Proteomes" id="UP000563906"/>
    </source>
</evidence>
<evidence type="ECO:0000313" key="2">
    <source>
        <dbReference type="EMBL" id="MBA6157078.1"/>
    </source>
</evidence>
<dbReference type="EMBL" id="JACGLS010000006">
    <property type="protein sequence ID" value="MBA6157078.1"/>
    <property type="molecule type" value="Genomic_DNA"/>
</dbReference>
<dbReference type="AlphaFoldDB" id="A0A839ARW8"/>
<sequence length="141" mass="15919">MKYLKIIAPVLILLITSCSAQNKSNNFDAINYEAQTRGSMVKINVEDGKVHYKTYDSEETYELSQDQLGKLNDLVSEINLNEIKDLKTPSKNSATDRALIAKVSFKVKDKEYTSSTFDAGNPPKELKKLENLLFLLAKLKE</sequence>
<accession>A0A839ARW8</accession>